<evidence type="ECO:0000256" key="1">
    <source>
        <dbReference type="SAM" id="MobiDB-lite"/>
    </source>
</evidence>
<organism evidence="2 3">
    <name type="scientific">Durio zibethinus</name>
    <name type="common">Durian</name>
    <dbReference type="NCBI Taxonomy" id="66656"/>
    <lineage>
        <taxon>Eukaryota</taxon>
        <taxon>Viridiplantae</taxon>
        <taxon>Streptophyta</taxon>
        <taxon>Embryophyta</taxon>
        <taxon>Tracheophyta</taxon>
        <taxon>Spermatophyta</taxon>
        <taxon>Magnoliopsida</taxon>
        <taxon>eudicotyledons</taxon>
        <taxon>Gunneridae</taxon>
        <taxon>Pentapetalae</taxon>
        <taxon>rosids</taxon>
        <taxon>malvids</taxon>
        <taxon>Malvales</taxon>
        <taxon>Malvaceae</taxon>
        <taxon>Helicteroideae</taxon>
        <taxon>Durio</taxon>
    </lineage>
</organism>
<dbReference type="RefSeq" id="XP_022764674.1">
    <property type="nucleotide sequence ID" value="XM_022908939.1"/>
</dbReference>
<dbReference type="OrthoDB" id="1646545at2759"/>
<gene>
    <name evidence="3" type="primary">LOC111309918</name>
</gene>
<dbReference type="InterPro" id="IPR009003">
    <property type="entry name" value="Peptidase_S1_PA"/>
</dbReference>
<dbReference type="Proteomes" id="UP000515121">
    <property type="component" value="Unplaced"/>
</dbReference>
<sequence length="265" mass="29666">MPRRTFNGNISNSLSEEQAYALYNEMAPTVGRLTIKYNSKKDKDENINEDSDEDIDEGTDEDIDKDTNEDSAKHGTGVVIDDEGFALTLYELVSKTGSSIFISFDGSEEQYEAKICKSEELKRQKLALIKVELKNGNLLESANISEDEIFVGQDIFCIQNAFPSKGLGYQISYVSSLLRNFNDIDRLFRDQFLECDMETNVIQTGNLGLCSSEDSLEAGRGAPLFDSGGNVMGLLAFEYNRYDFAIHCQKEKILFAIEEAKRASV</sequence>
<dbReference type="Gene3D" id="2.40.10.120">
    <property type="match status" value="1"/>
</dbReference>
<dbReference type="GeneID" id="111309918"/>
<dbReference type="AlphaFoldDB" id="A0A6P6AII5"/>
<evidence type="ECO:0000313" key="3">
    <source>
        <dbReference type="RefSeq" id="XP_022764674.1"/>
    </source>
</evidence>
<protein>
    <submittedName>
        <fullName evidence="3">Uncharacterized protein LOC111309918</fullName>
    </submittedName>
</protein>
<dbReference type="KEGG" id="dzi:111309918"/>
<accession>A0A6P6AII5</accession>
<name>A0A6P6AII5_DURZI</name>
<dbReference type="SUPFAM" id="SSF50494">
    <property type="entry name" value="Trypsin-like serine proteases"/>
    <property type="match status" value="1"/>
</dbReference>
<keyword evidence="2" id="KW-1185">Reference proteome</keyword>
<feature type="region of interest" description="Disordered" evidence="1">
    <location>
        <begin position="38"/>
        <end position="75"/>
    </location>
</feature>
<evidence type="ECO:0000313" key="2">
    <source>
        <dbReference type="Proteomes" id="UP000515121"/>
    </source>
</evidence>
<dbReference type="Pfam" id="PF13365">
    <property type="entry name" value="Trypsin_2"/>
    <property type="match status" value="1"/>
</dbReference>
<reference evidence="3" key="1">
    <citation type="submission" date="2025-08" db="UniProtKB">
        <authorList>
            <consortium name="RefSeq"/>
        </authorList>
    </citation>
    <scope>IDENTIFICATION</scope>
    <source>
        <tissue evidence="3">Fruit stalk</tissue>
    </source>
</reference>
<proteinExistence type="predicted"/>
<feature type="compositionally biased region" description="Acidic residues" evidence="1">
    <location>
        <begin position="47"/>
        <end position="64"/>
    </location>
</feature>